<sequence>MKYHNKELDEKLVKILKETFKTDEINFEDSMEQIPAWDSMKHFQMITAVEKEFNIEINISDSFEMISIPAIKNKILKYLNDR</sequence>
<evidence type="ECO:0000313" key="1">
    <source>
        <dbReference type="EMBL" id="SVD13555.1"/>
    </source>
</evidence>
<accession>A0A382SVS7</accession>
<dbReference type="SUPFAM" id="SSF47336">
    <property type="entry name" value="ACP-like"/>
    <property type="match status" value="1"/>
</dbReference>
<proteinExistence type="predicted"/>
<dbReference type="InterPro" id="IPR036736">
    <property type="entry name" value="ACP-like_sf"/>
</dbReference>
<dbReference type="EMBL" id="UINC01131696">
    <property type="protein sequence ID" value="SVD13555.1"/>
    <property type="molecule type" value="Genomic_DNA"/>
</dbReference>
<name>A0A382SVS7_9ZZZZ</name>
<reference evidence="1" key="1">
    <citation type="submission" date="2018-05" db="EMBL/GenBank/DDBJ databases">
        <authorList>
            <person name="Lanie J.A."/>
            <person name="Ng W.-L."/>
            <person name="Kazmierczak K.M."/>
            <person name="Andrzejewski T.M."/>
            <person name="Davidsen T.M."/>
            <person name="Wayne K.J."/>
            <person name="Tettelin H."/>
            <person name="Glass J.I."/>
            <person name="Rusch D."/>
            <person name="Podicherti R."/>
            <person name="Tsui H.-C.T."/>
            <person name="Winkler M.E."/>
        </authorList>
    </citation>
    <scope>NUCLEOTIDE SEQUENCE</scope>
</reference>
<organism evidence="1">
    <name type="scientific">marine metagenome</name>
    <dbReference type="NCBI Taxonomy" id="408172"/>
    <lineage>
        <taxon>unclassified sequences</taxon>
        <taxon>metagenomes</taxon>
        <taxon>ecological metagenomes</taxon>
    </lineage>
</organism>
<dbReference type="Gene3D" id="1.10.1200.10">
    <property type="entry name" value="ACP-like"/>
    <property type="match status" value="1"/>
</dbReference>
<dbReference type="AlphaFoldDB" id="A0A382SVS7"/>
<evidence type="ECO:0008006" key="2">
    <source>
        <dbReference type="Google" id="ProtNLM"/>
    </source>
</evidence>
<protein>
    <recommendedName>
        <fullName evidence="2">Carrier domain-containing protein</fullName>
    </recommendedName>
</protein>
<gene>
    <name evidence="1" type="ORF">METZ01_LOCUS366409</name>
</gene>